<dbReference type="GeneID" id="20803244"/>
<dbReference type="STRING" id="112090.W4H930"/>
<dbReference type="EMBL" id="KI913115">
    <property type="protein sequence ID" value="ETV87794.1"/>
    <property type="molecule type" value="Genomic_DNA"/>
</dbReference>
<name>W4H930_APHAT</name>
<dbReference type="VEuPathDB" id="FungiDB:H257_01248"/>
<evidence type="ECO:0000313" key="2">
    <source>
        <dbReference type="EMBL" id="ETV87794.1"/>
    </source>
</evidence>
<feature type="region of interest" description="Disordered" evidence="1">
    <location>
        <begin position="37"/>
        <end position="58"/>
    </location>
</feature>
<dbReference type="RefSeq" id="XP_009822657.1">
    <property type="nucleotide sequence ID" value="XM_009824355.1"/>
</dbReference>
<accession>W4H930</accession>
<reference evidence="2" key="1">
    <citation type="submission" date="2013-12" db="EMBL/GenBank/DDBJ databases">
        <title>The Genome Sequence of Aphanomyces astaci APO3.</title>
        <authorList>
            <consortium name="The Broad Institute Genomics Platform"/>
            <person name="Russ C."/>
            <person name="Tyler B."/>
            <person name="van West P."/>
            <person name="Dieguez-Uribeondo J."/>
            <person name="Young S.K."/>
            <person name="Zeng Q."/>
            <person name="Gargeya S."/>
            <person name="Fitzgerald M."/>
            <person name="Abouelleil A."/>
            <person name="Alvarado L."/>
            <person name="Chapman S.B."/>
            <person name="Gainer-Dewar J."/>
            <person name="Goldberg J."/>
            <person name="Griggs A."/>
            <person name="Gujja S."/>
            <person name="Hansen M."/>
            <person name="Howarth C."/>
            <person name="Imamovic A."/>
            <person name="Ireland A."/>
            <person name="Larimer J."/>
            <person name="McCowan C."/>
            <person name="Murphy C."/>
            <person name="Pearson M."/>
            <person name="Poon T.W."/>
            <person name="Priest M."/>
            <person name="Roberts A."/>
            <person name="Saif S."/>
            <person name="Shea T."/>
            <person name="Sykes S."/>
            <person name="Wortman J."/>
            <person name="Nusbaum C."/>
            <person name="Birren B."/>
        </authorList>
    </citation>
    <scope>NUCLEOTIDE SEQUENCE [LARGE SCALE GENOMIC DNA]</scope>
    <source>
        <strain evidence="2">APO3</strain>
    </source>
</reference>
<dbReference type="OrthoDB" id="5835829at2759"/>
<dbReference type="AlphaFoldDB" id="W4H930"/>
<evidence type="ECO:0000256" key="1">
    <source>
        <dbReference type="SAM" id="MobiDB-lite"/>
    </source>
</evidence>
<sequence>MGPDPGVPYPLSNLPYKHKREKLAQLGVVNHRGRHYVGRHRGSRERIPSERAGAAKDSQGRRWVVTAAGLGGAAFVHVEQVRGAAARRFGPALYDVVGTVTNTGTSSQYTPSQALPIFVGSGSMIIPDADATIQIIVDAAAGAHVALQSSWSDMTHGCLVHIPPNVFMLGN</sequence>
<proteinExistence type="predicted"/>
<organism evidence="2">
    <name type="scientific">Aphanomyces astaci</name>
    <name type="common">Crayfish plague agent</name>
    <dbReference type="NCBI Taxonomy" id="112090"/>
    <lineage>
        <taxon>Eukaryota</taxon>
        <taxon>Sar</taxon>
        <taxon>Stramenopiles</taxon>
        <taxon>Oomycota</taxon>
        <taxon>Saprolegniomycetes</taxon>
        <taxon>Saprolegniales</taxon>
        <taxon>Verrucalvaceae</taxon>
        <taxon>Aphanomyces</taxon>
    </lineage>
</organism>
<gene>
    <name evidence="2" type="ORF">H257_01248</name>
</gene>
<protein>
    <submittedName>
        <fullName evidence="2">Uncharacterized protein</fullName>
    </submittedName>
</protein>